<dbReference type="PANTHER" id="PTHR43759:SF1">
    <property type="entry name" value="GLUCOSE IMPORT SYSTEM PERMEASE PROTEIN GLCT"/>
    <property type="match status" value="1"/>
</dbReference>
<keyword evidence="5" id="KW-0813">Transport</keyword>
<keyword evidence="3 5" id="KW-1133">Transmembrane helix</keyword>
<dbReference type="InterPro" id="IPR052730">
    <property type="entry name" value="Sugar_ABC_transporter"/>
</dbReference>
<name>A0ABW0IQZ9_9HYPH</name>
<feature type="transmembrane region" description="Helical" evidence="5">
    <location>
        <begin position="111"/>
        <end position="137"/>
    </location>
</feature>
<dbReference type="Gene3D" id="1.10.3720.10">
    <property type="entry name" value="MetI-like"/>
    <property type="match status" value="1"/>
</dbReference>
<dbReference type="SUPFAM" id="SSF161098">
    <property type="entry name" value="MetI-like"/>
    <property type="match status" value="1"/>
</dbReference>
<dbReference type="CDD" id="cd06261">
    <property type="entry name" value="TM_PBP2"/>
    <property type="match status" value="1"/>
</dbReference>
<evidence type="ECO:0000259" key="6">
    <source>
        <dbReference type="PROSITE" id="PS50928"/>
    </source>
</evidence>
<organism evidence="7 8">
    <name type="scientific">Bosea eneae</name>
    <dbReference type="NCBI Taxonomy" id="151454"/>
    <lineage>
        <taxon>Bacteria</taxon>
        <taxon>Pseudomonadati</taxon>
        <taxon>Pseudomonadota</taxon>
        <taxon>Alphaproteobacteria</taxon>
        <taxon>Hyphomicrobiales</taxon>
        <taxon>Boseaceae</taxon>
        <taxon>Bosea</taxon>
    </lineage>
</organism>
<feature type="transmembrane region" description="Helical" evidence="5">
    <location>
        <begin position="270"/>
        <end position="290"/>
    </location>
</feature>
<dbReference type="EMBL" id="JBHSLW010000013">
    <property type="protein sequence ID" value="MFC5420142.1"/>
    <property type="molecule type" value="Genomic_DNA"/>
</dbReference>
<dbReference type="Pfam" id="PF00528">
    <property type="entry name" value="BPD_transp_1"/>
    <property type="match status" value="1"/>
</dbReference>
<sequence length="297" mass="32879">MASSSARAYPREISLWLFVVPSALVVLGVQLYPVLYAVYLSFFDYHIGQAQPRFVGAENYLALLGQDRVWASLRTTVILVASSLAIEFALGLLLALGLYKLTRGARIFSTLIFVPYLITPVVAALFLRWIFAARWGLADAVIASFDIFPPDWLGSPVWAFVTIIVADVWQFTPFVMLILYAGLQGMDEALLEAGKIDGASGPRLVWHIILPCLRPQILFVLAIRLMDSFRTFDSIYVLTGGGPGTATETLTMYTYAMAFKQLDLGRASTLGVLTMLIVTGLTLMIISLMYRRERGAF</sequence>
<dbReference type="PANTHER" id="PTHR43759">
    <property type="entry name" value="TREHALOSE TRANSPORT SYSTEM PERMEASE PROTEIN SUGA"/>
    <property type="match status" value="1"/>
</dbReference>
<keyword evidence="2 5" id="KW-0812">Transmembrane</keyword>
<evidence type="ECO:0000313" key="7">
    <source>
        <dbReference type="EMBL" id="MFC5420142.1"/>
    </source>
</evidence>
<comment type="subcellular location">
    <subcellularLocation>
        <location evidence="1 5">Cell membrane</location>
        <topology evidence="1 5">Multi-pass membrane protein</topology>
    </subcellularLocation>
</comment>
<feature type="transmembrane region" description="Helical" evidence="5">
    <location>
        <begin position="157"/>
        <end position="183"/>
    </location>
</feature>
<reference evidence="8" key="1">
    <citation type="journal article" date="2019" name="Int. J. Syst. Evol. Microbiol.">
        <title>The Global Catalogue of Microorganisms (GCM) 10K type strain sequencing project: providing services to taxonomists for standard genome sequencing and annotation.</title>
        <authorList>
            <consortium name="The Broad Institute Genomics Platform"/>
            <consortium name="The Broad Institute Genome Sequencing Center for Infectious Disease"/>
            <person name="Wu L."/>
            <person name="Ma J."/>
        </authorList>
    </citation>
    <scope>NUCLEOTIDE SEQUENCE [LARGE SCALE GENOMIC DNA]</scope>
    <source>
        <strain evidence="8">NCAIM B.01391</strain>
    </source>
</reference>
<keyword evidence="4 5" id="KW-0472">Membrane</keyword>
<evidence type="ECO:0000256" key="2">
    <source>
        <dbReference type="ARBA" id="ARBA00022692"/>
    </source>
</evidence>
<gene>
    <name evidence="7" type="ORF">ACFPOB_11290</name>
</gene>
<comment type="caution">
    <text evidence="7">The sequence shown here is derived from an EMBL/GenBank/DDBJ whole genome shotgun (WGS) entry which is preliminary data.</text>
</comment>
<protein>
    <submittedName>
        <fullName evidence="7">Carbohydrate ABC transporter permease</fullName>
    </submittedName>
</protein>
<dbReference type="InterPro" id="IPR035906">
    <property type="entry name" value="MetI-like_sf"/>
</dbReference>
<feature type="domain" description="ABC transmembrane type-1" evidence="6">
    <location>
        <begin position="73"/>
        <end position="285"/>
    </location>
</feature>
<proteinExistence type="inferred from homology"/>
<keyword evidence="8" id="KW-1185">Reference proteome</keyword>
<dbReference type="RefSeq" id="WP_377798342.1">
    <property type="nucleotide sequence ID" value="NZ_JBHSLW010000013.1"/>
</dbReference>
<evidence type="ECO:0000256" key="5">
    <source>
        <dbReference type="RuleBase" id="RU363032"/>
    </source>
</evidence>
<accession>A0ABW0IQZ9</accession>
<comment type="similarity">
    <text evidence="5">Belongs to the binding-protein-dependent transport system permease family.</text>
</comment>
<dbReference type="PROSITE" id="PS50928">
    <property type="entry name" value="ABC_TM1"/>
    <property type="match status" value="1"/>
</dbReference>
<evidence type="ECO:0000313" key="8">
    <source>
        <dbReference type="Proteomes" id="UP001596053"/>
    </source>
</evidence>
<evidence type="ECO:0000256" key="3">
    <source>
        <dbReference type="ARBA" id="ARBA00022989"/>
    </source>
</evidence>
<feature type="transmembrane region" description="Helical" evidence="5">
    <location>
        <begin position="15"/>
        <end position="39"/>
    </location>
</feature>
<dbReference type="InterPro" id="IPR000515">
    <property type="entry name" value="MetI-like"/>
</dbReference>
<evidence type="ECO:0000256" key="4">
    <source>
        <dbReference type="ARBA" id="ARBA00023136"/>
    </source>
</evidence>
<feature type="transmembrane region" description="Helical" evidence="5">
    <location>
        <begin position="77"/>
        <end position="99"/>
    </location>
</feature>
<dbReference type="Proteomes" id="UP001596053">
    <property type="component" value="Unassembled WGS sequence"/>
</dbReference>
<evidence type="ECO:0000256" key="1">
    <source>
        <dbReference type="ARBA" id="ARBA00004651"/>
    </source>
</evidence>